<gene>
    <name evidence="2" type="ORF">DL346_07035</name>
</gene>
<comment type="caution">
    <text evidence="2">The sequence shown here is derived from an EMBL/GenBank/DDBJ whole genome shotgun (WGS) entry which is preliminary data.</text>
</comment>
<evidence type="ECO:0000313" key="2">
    <source>
        <dbReference type="EMBL" id="RAP78179.1"/>
    </source>
</evidence>
<feature type="transmembrane region" description="Helical" evidence="1">
    <location>
        <begin position="177"/>
        <end position="194"/>
    </location>
</feature>
<sequence>MTTNSQSQSQQYQSQSRRNRAHLSQFNTTQIHLRNPFVVTFWSLMSPGLGYFMQDRTLKAFVTVIWGIFINVKAQINLAIVYSFTGRFDLAKSVVDKRWFILYLAVYVYGIWDGYRGTVDLNKQYRLADLEDAKLQTFNIASWDINFMDKRSPWVAVMWSAFMPGLGYLYLHKVVSGLFMIGWSIIVLYMSHALEAIHLTLICRFPEAKAALDTEWLLYLPATYAFAMMDCYIDAVENNKLFEKEQSQFLREEYPIAGFKMPRLSQE</sequence>
<evidence type="ECO:0000313" key="3">
    <source>
        <dbReference type="Proteomes" id="UP000249260"/>
    </source>
</evidence>
<organism evidence="2 3">
    <name type="scientific">Paenibacillus montanisoli</name>
    <dbReference type="NCBI Taxonomy" id="2081970"/>
    <lineage>
        <taxon>Bacteria</taxon>
        <taxon>Bacillati</taxon>
        <taxon>Bacillota</taxon>
        <taxon>Bacilli</taxon>
        <taxon>Bacillales</taxon>
        <taxon>Paenibacillaceae</taxon>
        <taxon>Paenibacillus</taxon>
    </lineage>
</organism>
<reference evidence="2 3" key="1">
    <citation type="submission" date="2018-06" db="EMBL/GenBank/DDBJ databases">
        <title>Paenibacillus montanisoli sp. nov., isolated from mountain area soil.</title>
        <authorList>
            <person name="Wu M."/>
        </authorList>
    </citation>
    <scope>NUCLEOTIDE SEQUENCE [LARGE SCALE GENOMIC DNA]</scope>
    <source>
        <strain evidence="2 3">RA17</strain>
    </source>
</reference>
<feature type="transmembrane region" description="Helical" evidence="1">
    <location>
        <begin position="33"/>
        <end position="53"/>
    </location>
</feature>
<dbReference type="RefSeq" id="WP_112881303.1">
    <property type="nucleotide sequence ID" value="NZ_QLUW01000001.1"/>
</dbReference>
<keyword evidence="1" id="KW-1133">Transmembrane helix</keyword>
<dbReference type="OrthoDB" id="1681403at2"/>
<keyword evidence="1" id="KW-0812">Transmembrane</keyword>
<accession>A0A328U6H4</accession>
<feature type="transmembrane region" description="Helical" evidence="1">
    <location>
        <begin position="99"/>
        <end position="115"/>
    </location>
</feature>
<protein>
    <submittedName>
        <fullName evidence="2">Uncharacterized protein</fullName>
    </submittedName>
</protein>
<keyword evidence="3" id="KW-1185">Reference proteome</keyword>
<keyword evidence="1" id="KW-0472">Membrane</keyword>
<dbReference type="AlphaFoldDB" id="A0A328U6H4"/>
<proteinExistence type="predicted"/>
<feature type="transmembrane region" description="Helical" evidence="1">
    <location>
        <begin position="60"/>
        <end position="84"/>
    </location>
</feature>
<dbReference type="Proteomes" id="UP000249260">
    <property type="component" value="Unassembled WGS sequence"/>
</dbReference>
<dbReference type="EMBL" id="QLUW01000001">
    <property type="protein sequence ID" value="RAP78179.1"/>
    <property type="molecule type" value="Genomic_DNA"/>
</dbReference>
<name>A0A328U6H4_9BACL</name>
<evidence type="ECO:0000256" key="1">
    <source>
        <dbReference type="SAM" id="Phobius"/>
    </source>
</evidence>